<feature type="region of interest" description="Disordered" evidence="3">
    <location>
        <begin position="108"/>
        <end position="180"/>
    </location>
</feature>
<dbReference type="InterPro" id="IPR023421">
    <property type="entry name" value="AIDA_N"/>
</dbReference>
<evidence type="ECO:0000313" key="5">
    <source>
        <dbReference type="Proteomes" id="UP000694865"/>
    </source>
</evidence>
<dbReference type="SUPFAM" id="SSF109779">
    <property type="entry name" value="Domain from hypothetical 2610208m17rik protein"/>
    <property type="match status" value="1"/>
</dbReference>
<reference evidence="6" key="1">
    <citation type="submission" date="2025-08" db="UniProtKB">
        <authorList>
            <consortium name="RefSeq"/>
        </authorList>
    </citation>
    <scope>IDENTIFICATION</scope>
    <source>
        <tissue evidence="6">Testes</tissue>
    </source>
</reference>
<evidence type="ECO:0000256" key="1">
    <source>
        <dbReference type="ARBA" id="ARBA00007205"/>
    </source>
</evidence>
<proteinExistence type="inferred from homology"/>
<dbReference type="Gene3D" id="2.60.40.150">
    <property type="entry name" value="C2 domain"/>
    <property type="match status" value="1"/>
</dbReference>
<evidence type="ECO:0000259" key="4">
    <source>
        <dbReference type="PROSITE" id="PS51911"/>
    </source>
</evidence>
<gene>
    <name evidence="6" type="primary">LOC102803565</name>
</gene>
<dbReference type="PANTHER" id="PTHR28654">
    <property type="entry name" value="AXIN INTERACTOR, DORSALIZATION-ASSOCIATED PROTEIN"/>
    <property type="match status" value="1"/>
</dbReference>
<dbReference type="GeneID" id="102803565"/>
<dbReference type="Gene3D" id="1.20.120.360">
    <property type="entry name" value="Axin interactor, dorsalization-associated protein, N-terminal domain"/>
    <property type="match status" value="1"/>
</dbReference>
<sequence length="298" mass="33285">MSEKSKLISRWRGTFTKGTDFDSWGQLVEAVDEYRMVSRQLHKEAASSTSPFTDDQKKNLSKIATCLELRSRALQSPHSVDGFTLEQLKRVEPVFTTLARQGAYEFPVSVPSTPLRPPPLLESGQINDLDVDDEEDEDDERLAMSASGGSSCEPFTTSTSIKTTTIQSSATSTYRSGNLLPRIPHEPKMTLVTLRVEKLGLKSASSHIDPYITISVKDVSGVDLTPIQETPVAVRKEDLYIHFDADIELQKPLEKLPKGTAIFFEFKHYKPKKKFTSTKCFAFMELDEIKSGGCVIEL</sequence>
<dbReference type="InterPro" id="IPR035892">
    <property type="entry name" value="C2_domain_sf"/>
</dbReference>
<name>A0ABM0MY02_SACKO</name>
<accession>A0ABM0MY02</accession>
<dbReference type="RefSeq" id="XP_006824893.1">
    <property type="nucleotide sequence ID" value="XM_006824830.1"/>
</dbReference>
<feature type="compositionally biased region" description="Low complexity" evidence="3">
    <location>
        <begin position="156"/>
        <end position="173"/>
    </location>
</feature>
<dbReference type="Proteomes" id="UP000694865">
    <property type="component" value="Unplaced"/>
</dbReference>
<evidence type="ECO:0000256" key="2">
    <source>
        <dbReference type="ARBA" id="ARBA00022473"/>
    </source>
</evidence>
<dbReference type="Pfam" id="PF08910">
    <property type="entry name" value="Aida_N"/>
    <property type="match status" value="1"/>
</dbReference>
<evidence type="ECO:0000256" key="3">
    <source>
        <dbReference type="SAM" id="MobiDB-lite"/>
    </source>
</evidence>
<dbReference type="InterPro" id="IPR036818">
    <property type="entry name" value="AIDA_N_sf"/>
</dbReference>
<feature type="compositionally biased region" description="Acidic residues" evidence="3">
    <location>
        <begin position="129"/>
        <end position="140"/>
    </location>
</feature>
<dbReference type="Pfam" id="PF14186">
    <property type="entry name" value="Aida_C2"/>
    <property type="match status" value="1"/>
</dbReference>
<keyword evidence="5" id="KW-1185">Reference proteome</keyword>
<comment type="similarity">
    <text evidence="1">Belongs to the AIDA family.</text>
</comment>
<keyword evidence="2" id="KW-0217">Developmental protein</keyword>
<dbReference type="PANTHER" id="PTHR28654:SF1">
    <property type="entry name" value="AXIN INTERACTOR, DORSALIZATION-ASSOCIATED PROTEIN"/>
    <property type="match status" value="1"/>
</dbReference>
<organism evidence="5 6">
    <name type="scientific">Saccoglossus kowalevskii</name>
    <name type="common">Acorn worm</name>
    <dbReference type="NCBI Taxonomy" id="10224"/>
    <lineage>
        <taxon>Eukaryota</taxon>
        <taxon>Metazoa</taxon>
        <taxon>Hemichordata</taxon>
        <taxon>Enteropneusta</taxon>
        <taxon>Harrimaniidae</taxon>
        <taxon>Saccoglossus</taxon>
    </lineage>
</organism>
<dbReference type="InterPro" id="IPR025939">
    <property type="entry name" value="Aida_C"/>
</dbReference>
<protein>
    <submittedName>
        <fullName evidence="6">Axin interactor, dorsalization-associated protein B-like</fullName>
    </submittedName>
</protein>
<evidence type="ECO:0000313" key="6">
    <source>
        <dbReference type="RefSeq" id="XP_006824893.1"/>
    </source>
</evidence>
<dbReference type="PROSITE" id="PS51911">
    <property type="entry name" value="C2_AIDA"/>
    <property type="match status" value="1"/>
</dbReference>
<feature type="domain" description="C2 Aida-type" evidence="4">
    <location>
        <begin position="180"/>
        <end position="298"/>
    </location>
</feature>